<dbReference type="NCBIfam" id="TIGR04119">
    <property type="entry name" value="CXXX_matur"/>
    <property type="match status" value="1"/>
</dbReference>
<proteinExistence type="predicted"/>
<dbReference type="SFLD" id="SFLDG01384">
    <property type="entry name" value="thioether_bond_formation_requi"/>
    <property type="match status" value="1"/>
</dbReference>
<dbReference type="RefSeq" id="WP_118661296.1">
    <property type="nucleotide sequence ID" value="NZ_JACOOY010000017.1"/>
</dbReference>
<dbReference type="SFLD" id="SFLDG01067">
    <property type="entry name" value="SPASM/twitch_domain_containing"/>
    <property type="match status" value="1"/>
</dbReference>
<keyword evidence="6" id="KW-0411">Iron-sulfur</keyword>
<evidence type="ECO:0000256" key="4">
    <source>
        <dbReference type="ARBA" id="ARBA00022723"/>
    </source>
</evidence>
<sequence>MSKNYTIGKQVESWKGNTAQSLTFIVTADCNLRCKYCYITHKSSNKRMSFEVARKFIDYVLNSPIHKQEAVILDFIGGEPLLETRLIDQICDYFKLKTYKMNHDWFWNYRINICTNGVNYSDVEVQRFIKKNYGKLSLGITIDGTKKKHDLQRVFPDGSGSYDVIKKNIPLWLEQFEGATKVTFASEDLCYLKESIIELWEMGIKDIAANVVFENVWKPEDDKIFENQLKELADYIIENDLYDKYSCTLFDDYIGSCYSEDDLINTSCGAGKMLAVDPDGNLYPCMRYYDYSLNNKKGYVIGDIDNGVDFEKVRPFGTLMYKYQSDEECLNCDIATGCTFCQGFNYDEAETNTNFVRTKYICKMHKARVRANDYYFSLLLNKKGIDRERKLERKRQMYFLLANDVPSICSYNCGKTVEEMYMSEEQIMKGLEYCRENFITPVFVHGRKFDNYNESKKYEQYTITHIYAANRIDDANLENDSILVCDNSFMEADKQDNIIFNISAEEIKGMAKKIIFLMGKVNRININIQNISPMFDFFTYEKELEEIANMINNYLVKEGVLKEINILTDIFFLKKHENCVAGTDLLTYAPNGKIYICPAEYFENSEKGSVGDLNTEIKIPNRHLYTKEYAPICKNCSAYQCENCFWINKKYTYEVSVSPSFQCKKAMIENKISYKLQKKIGRKIECYNQLDNDGFKDPYLKMDGAGTNLGYYTVM</sequence>
<dbReference type="InterPro" id="IPR058240">
    <property type="entry name" value="rSAM_sf"/>
</dbReference>
<evidence type="ECO:0000256" key="5">
    <source>
        <dbReference type="ARBA" id="ARBA00023004"/>
    </source>
</evidence>
<dbReference type="SFLD" id="SFLDS00029">
    <property type="entry name" value="Radical_SAM"/>
    <property type="match status" value="1"/>
</dbReference>
<dbReference type="Gene3D" id="3.20.20.70">
    <property type="entry name" value="Aldolase class I"/>
    <property type="match status" value="1"/>
</dbReference>
<protein>
    <submittedName>
        <fullName evidence="8">Radical SAM peptide maturase, CXXX-repeat target family</fullName>
    </submittedName>
</protein>
<comment type="caution">
    <text evidence="8">The sequence shown here is derived from an EMBL/GenBank/DDBJ whole genome shotgun (WGS) entry which is preliminary data.</text>
</comment>
<evidence type="ECO:0000313" key="8">
    <source>
        <dbReference type="EMBL" id="MBC5666008.1"/>
    </source>
</evidence>
<dbReference type="InterPro" id="IPR007197">
    <property type="entry name" value="rSAM"/>
</dbReference>
<dbReference type="EMBL" id="JACOOY010000017">
    <property type="protein sequence ID" value="MBC5666008.1"/>
    <property type="molecule type" value="Genomic_DNA"/>
</dbReference>
<dbReference type="SFLD" id="SFLDG01386">
    <property type="entry name" value="main_SPASM_domain-containing"/>
    <property type="match status" value="1"/>
</dbReference>
<accession>A0ABR7EXB9</accession>
<evidence type="ECO:0000256" key="6">
    <source>
        <dbReference type="ARBA" id="ARBA00023014"/>
    </source>
</evidence>
<feature type="domain" description="Radical SAM core" evidence="7">
    <location>
        <begin position="25"/>
        <end position="174"/>
    </location>
</feature>
<dbReference type="InterPro" id="IPR026401">
    <property type="entry name" value="CXXX_matur"/>
</dbReference>
<organism evidence="8 9">
    <name type="scientific">Dorea hominis</name>
    <dbReference type="NCBI Taxonomy" id="2763040"/>
    <lineage>
        <taxon>Bacteria</taxon>
        <taxon>Bacillati</taxon>
        <taxon>Bacillota</taxon>
        <taxon>Clostridia</taxon>
        <taxon>Lachnospirales</taxon>
        <taxon>Lachnospiraceae</taxon>
        <taxon>Dorea</taxon>
    </lineage>
</organism>
<keyword evidence="5" id="KW-0408">Iron</keyword>
<evidence type="ECO:0000259" key="7">
    <source>
        <dbReference type="Pfam" id="PF04055"/>
    </source>
</evidence>
<dbReference type="InterPro" id="IPR023885">
    <property type="entry name" value="4Fe4S-binding_SPASM_dom"/>
</dbReference>
<dbReference type="Pfam" id="PF04055">
    <property type="entry name" value="Radical_SAM"/>
    <property type="match status" value="1"/>
</dbReference>
<dbReference type="InterPro" id="IPR026412">
    <property type="entry name" value="rSAM_Cxxx_rpt"/>
</dbReference>
<keyword evidence="2" id="KW-0004">4Fe-4S</keyword>
<dbReference type="InterPro" id="IPR000385">
    <property type="entry name" value="MoaA_NifB_PqqE_Fe-S-bd_CS"/>
</dbReference>
<dbReference type="NCBIfam" id="TIGR04115">
    <property type="entry name" value="rSAM_Cxxx_rpt"/>
    <property type="match status" value="1"/>
</dbReference>
<dbReference type="InterPro" id="IPR013785">
    <property type="entry name" value="Aldolase_TIM"/>
</dbReference>
<keyword evidence="4" id="KW-0479">Metal-binding</keyword>
<reference evidence="8 9" key="1">
    <citation type="submission" date="2020-08" db="EMBL/GenBank/DDBJ databases">
        <title>Genome public.</title>
        <authorList>
            <person name="Liu C."/>
            <person name="Sun Q."/>
        </authorList>
    </citation>
    <scope>NUCLEOTIDE SEQUENCE [LARGE SCALE GENOMIC DNA]</scope>
    <source>
        <strain evidence="8 9">NSJ-36</strain>
    </source>
</reference>
<keyword evidence="3" id="KW-0949">S-adenosyl-L-methionine</keyword>
<dbReference type="CDD" id="cd01335">
    <property type="entry name" value="Radical_SAM"/>
    <property type="match status" value="1"/>
</dbReference>
<keyword evidence="9" id="KW-1185">Reference proteome</keyword>
<dbReference type="PANTHER" id="PTHR43273">
    <property type="entry name" value="ANAEROBIC SULFATASE-MATURATING ENZYME HOMOLOG ASLB-RELATED"/>
    <property type="match status" value="1"/>
</dbReference>
<dbReference type="PANTHER" id="PTHR43273:SF8">
    <property type="entry name" value="RADICAL SAM DOMAIN PROTEIN"/>
    <property type="match status" value="1"/>
</dbReference>
<gene>
    <name evidence="8" type="ORF">H8S07_12205</name>
</gene>
<evidence type="ECO:0000256" key="3">
    <source>
        <dbReference type="ARBA" id="ARBA00022691"/>
    </source>
</evidence>
<dbReference type="SUPFAM" id="SSF102114">
    <property type="entry name" value="Radical SAM enzymes"/>
    <property type="match status" value="1"/>
</dbReference>
<evidence type="ECO:0000256" key="2">
    <source>
        <dbReference type="ARBA" id="ARBA00022485"/>
    </source>
</evidence>
<dbReference type="PROSITE" id="PS01305">
    <property type="entry name" value="MOAA_NIFB_PQQE"/>
    <property type="match status" value="1"/>
</dbReference>
<dbReference type="Proteomes" id="UP000647235">
    <property type="component" value="Unassembled WGS sequence"/>
</dbReference>
<dbReference type="NCBIfam" id="TIGR04085">
    <property type="entry name" value="rSAM_more_4Fe4S"/>
    <property type="match status" value="1"/>
</dbReference>
<name>A0ABR7EXB9_9FIRM</name>
<evidence type="ECO:0000313" key="9">
    <source>
        <dbReference type="Proteomes" id="UP000647235"/>
    </source>
</evidence>
<dbReference type="InterPro" id="IPR023867">
    <property type="entry name" value="Sulphatase_maturase_rSAM"/>
</dbReference>
<comment type="cofactor">
    <cofactor evidence="1">
        <name>[4Fe-4S] cluster</name>
        <dbReference type="ChEBI" id="CHEBI:49883"/>
    </cofactor>
</comment>
<evidence type="ECO:0000256" key="1">
    <source>
        <dbReference type="ARBA" id="ARBA00001966"/>
    </source>
</evidence>